<comment type="caution">
    <text evidence="4">The sequence shown here is derived from an EMBL/GenBank/DDBJ whole genome shotgun (WGS) entry which is preliminary data.</text>
</comment>
<dbReference type="InterPro" id="IPR026444">
    <property type="entry name" value="Secre_tail"/>
</dbReference>
<feature type="domain" description="LTD" evidence="3">
    <location>
        <begin position="9"/>
        <end position="161"/>
    </location>
</feature>
<evidence type="ECO:0000313" key="4">
    <source>
        <dbReference type="EMBL" id="RKS26680.1"/>
    </source>
</evidence>
<evidence type="ECO:0000313" key="5">
    <source>
        <dbReference type="Proteomes" id="UP000277579"/>
    </source>
</evidence>
<dbReference type="Gene3D" id="2.60.40.1260">
    <property type="entry name" value="Lamin Tail domain"/>
    <property type="match status" value="1"/>
</dbReference>
<dbReference type="EMBL" id="RBLC01000001">
    <property type="protein sequence ID" value="RKS26680.1"/>
    <property type="molecule type" value="Genomic_DNA"/>
</dbReference>
<dbReference type="Pfam" id="PF18962">
    <property type="entry name" value="Por_Secre_tail"/>
    <property type="match status" value="1"/>
</dbReference>
<gene>
    <name evidence="4" type="ORF">CLV94_1746</name>
</gene>
<name>A0A495MMS8_9FLAO</name>
<organism evidence="4 5">
    <name type="scientific">Flavobacterium endophyticum</name>
    <dbReference type="NCBI Taxonomy" id="1540163"/>
    <lineage>
        <taxon>Bacteria</taxon>
        <taxon>Pseudomonadati</taxon>
        <taxon>Bacteroidota</taxon>
        <taxon>Flavobacteriia</taxon>
        <taxon>Flavobacteriales</taxon>
        <taxon>Flavobacteriaceae</taxon>
        <taxon>Flavobacterium</taxon>
    </lineage>
</organism>
<keyword evidence="5" id="KW-1185">Reference proteome</keyword>
<dbReference type="NCBIfam" id="TIGR04183">
    <property type="entry name" value="Por_Secre_tail"/>
    <property type="match status" value="1"/>
</dbReference>
<dbReference type="PROSITE" id="PS51841">
    <property type="entry name" value="LTD"/>
    <property type="match status" value="1"/>
</dbReference>
<dbReference type="Proteomes" id="UP000277579">
    <property type="component" value="Unassembled WGS sequence"/>
</dbReference>
<dbReference type="AlphaFoldDB" id="A0A495MMS8"/>
<dbReference type="SUPFAM" id="SSF74853">
    <property type="entry name" value="Lamin A/C globular tail domain"/>
    <property type="match status" value="1"/>
</dbReference>
<accession>A0A495MMS8</accession>
<evidence type="ECO:0000256" key="1">
    <source>
        <dbReference type="ARBA" id="ARBA00022729"/>
    </source>
</evidence>
<dbReference type="InterPro" id="IPR001322">
    <property type="entry name" value="Lamin_tail_dom"/>
</dbReference>
<dbReference type="Pfam" id="PF00932">
    <property type="entry name" value="LTD"/>
    <property type="match status" value="1"/>
</dbReference>
<feature type="signal peptide" evidence="2">
    <location>
        <begin position="1"/>
        <end position="19"/>
    </location>
</feature>
<keyword evidence="1 2" id="KW-0732">Signal</keyword>
<reference evidence="4 5" key="1">
    <citation type="submission" date="2018-10" db="EMBL/GenBank/DDBJ databases">
        <title>Genomic Encyclopedia of Archaeal and Bacterial Type Strains, Phase II (KMG-II): from individual species to whole genera.</title>
        <authorList>
            <person name="Goeker M."/>
        </authorList>
    </citation>
    <scope>NUCLEOTIDE SEQUENCE [LARGE SCALE GENOMIC DNA]</scope>
    <source>
        <strain evidence="4 5">DSM 29537</strain>
    </source>
</reference>
<dbReference type="OrthoDB" id="1056765at2"/>
<sequence>MKKLYILLSVAFVSVSASAQVVISQVYGGGGNNGATYTNDFIELYNRGTAAQSLNGWSVQYASAAGTSWAVQTLPNVTIQPGKYYLIQQAAGTTPVLALPTPDLDGVTCGCTVSGGASPTPQAGFAMSGTNGKVILVNTTVAETTANPTGAQIIDKVGYGSATGFEGSAATAALTNSTAAIRNNNGCTDTNDNAADFTVAAPTPRNSASATNTCSLGVNENTIAGLKVYPNPVTNGKLFITTDSNIEKTVAIYDVLGKQVVNTTATESVNVSNLKGGVYIVKITEEGKTATRKLVIK</sequence>
<evidence type="ECO:0000256" key="2">
    <source>
        <dbReference type="SAM" id="SignalP"/>
    </source>
</evidence>
<protein>
    <submittedName>
        <fullName evidence="4">Putative secreted protein (Por secretion system target)</fullName>
    </submittedName>
</protein>
<dbReference type="RefSeq" id="WP_121375984.1">
    <property type="nucleotide sequence ID" value="NZ_RBLC01000001.1"/>
</dbReference>
<dbReference type="InterPro" id="IPR036415">
    <property type="entry name" value="Lamin_tail_dom_sf"/>
</dbReference>
<feature type="chain" id="PRO_5019775996" evidence="2">
    <location>
        <begin position="20"/>
        <end position="297"/>
    </location>
</feature>
<evidence type="ECO:0000259" key="3">
    <source>
        <dbReference type="PROSITE" id="PS51841"/>
    </source>
</evidence>
<proteinExistence type="predicted"/>